<dbReference type="Pfam" id="PF01828">
    <property type="entry name" value="Peptidase_A4"/>
    <property type="match status" value="1"/>
</dbReference>
<evidence type="ECO:0000256" key="1">
    <source>
        <dbReference type="SAM" id="MobiDB-lite"/>
    </source>
</evidence>
<keyword evidence="3" id="KW-1185">Reference proteome</keyword>
<feature type="compositionally biased region" description="Basic and acidic residues" evidence="1">
    <location>
        <begin position="59"/>
        <end position="73"/>
    </location>
</feature>
<sequence length="329" mass="33233">MHVATIDIWLRALAAPLPEHGLVNGRVGTGGTAANGEGGLGCGGGAGTGAGAGSARGTGVDDTRTHRREDDMRGASGNPTDGARIRGLLLSVLGVGALLIAPGAAGPGAPPTAAAVRTSSELPDTRPPASQLGGGFSANGGNWSGYVATGKGLRSVSARWAEPVVTCTSTAETFSPWVGIDGYGSGTVQQAGVATDCSSGKPVYRAWYETAPEPPVYYPLAVHAGDEVTAEVARSGSTYTMRISDVTRNWTRSAIKSFQGNNVSAEVVLEALAGRFPRFGEVAFTHATVDGKPLGSAKPIAIDATDATGFLTATGPLSGGSFAVRPLRE</sequence>
<dbReference type="PANTHER" id="PTHR37536">
    <property type="entry name" value="PUTATIVE (AFU_ORTHOLOGUE AFUA_3G02970)-RELATED"/>
    <property type="match status" value="1"/>
</dbReference>
<evidence type="ECO:0008006" key="4">
    <source>
        <dbReference type="Google" id="ProtNLM"/>
    </source>
</evidence>
<feature type="region of interest" description="Disordered" evidence="1">
    <location>
        <begin position="104"/>
        <end position="136"/>
    </location>
</feature>
<dbReference type="Gene3D" id="2.60.120.700">
    <property type="entry name" value="Peptidase G1"/>
    <property type="match status" value="1"/>
</dbReference>
<gene>
    <name evidence="2" type="ORF">GCM10023320_32310</name>
</gene>
<organism evidence="2 3">
    <name type="scientific">Pseudonocardia adelaidensis</name>
    <dbReference type="NCBI Taxonomy" id="648754"/>
    <lineage>
        <taxon>Bacteria</taxon>
        <taxon>Bacillati</taxon>
        <taxon>Actinomycetota</taxon>
        <taxon>Actinomycetes</taxon>
        <taxon>Pseudonocardiales</taxon>
        <taxon>Pseudonocardiaceae</taxon>
        <taxon>Pseudonocardia</taxon>
    </lineage>
</organism>
<comment type="caution">
    <text evidence="2">The sequence shown here is derived from an EMBL/GenBank/DDBJ whole genome shotgun (WGS) entry which is preliminary data.</text>
</comment>
<dbReference type="EMBL" id="BAABJO010000010">
    <property type="protein sequence ID" value="GAA5122253.1"/>
    <property type="molecule type" value="Genomic_DNA"/>
</dbReference>
<reference evidence="3" key="1">
    <citation type="journal article" date="2019" name="Int. J. Syst. Evol. Microbiol.">
        <title>The Global Catalogue of Microorganisms (GCM) 10K type strain sequencing project: providing services to taxonomists for standard genome sequencing and annotation.</title>
        <authorList>
            <consortium name="The Broad Institute Genomics Platform"/>
            <consortium name="The Broad Institute Genome Sequencing Center for Infectious Disease"/>
            <person name="Wu L."/>
            <person name="Ma J."/>
        </authorList>
    </citation>
    <scope>NUCLEOTIDE SEQUENCE [LARGE SCALE GENOMIC DNA]</scope>
    <source>
        <strain evidence="3">JCM 18302</strain>
    </source>
</reference>
<name>A0ABP9NKF6_9PSEU</name>
<dbReference type="Proteomes" id="UP001500804">
    <property type="component" value="Unassembled WGS sequence"/>
</dbReference>
<feature type="region of interest" description="Disordered" evidence="1">
    <location>
        <begin position="49"/>
        <end position="80"/>
    </location>
</feature>
<protein>
    <recommendedName>
        <fullName evidence="4">Peptidase A4-like protein</fullName>
    </recommendedName>
</protein>
<evidence type="ECO:0000313" key="3">
    <source>
        <dbReference type="Proteomes" id="UP001500804"/>
    </source>
</evidence>
<evidence type="ECO:0000313" key="2">
    <source>
        <dbReference type="EMBL" id="GAA5122253.1"/>
    </source>
</evidence>
<dbReference type="RefSeq" id="WP_345605887.1">
    <property type="nucleotide sequence ID" value="NZ_BAABJO010000010.1"/>
</dbReference>
<dbReference type="InterPro" id="IPR013320">
    <property type="entry name" value="ConA-like_dom_sf"/>
</dbReference>
<dbReference type="InterPro" id="IPR000250">
    <property type="entry name" value="Peptidase_G1"/>
</dbReference>
<dbReference type="InterPro" id="IPR038656">
    <property type="entry name" value="Peptidase_G1_sf"/>
</dbReference>
<proteinExistence type="predicted"/>
<dbReference type="CDD" id="cd13426">
    <property type="entry name" value="Peptidase_G1"/>
    <property type="match status" value="1"/>
</dbReference>
<dbReference type="PANTHER" id="PTHR37536:SF1">
    <property type="entry name" value="ASPERGILLOPEPSIN, PUTAITVE (AFU_ORTHOLOGUE AFUA_7G01200)"/>
    <property type="match status" value="1"/>
</dbReference>
<dbReference type="SUPFAM" id="SSF49899">
    <property type="entry name" value="Concanavalin A-like lectins/glucanases"/>
    <property type="match status" value="1"/>
</dbReference>
<accession>A0ABP9NKF6</accession>